<evidence type="ECO:0000256" key="2">
    <source>
        <dbReference type="ARBA" id="ARBA00022618"/>
    </source>
</evidence>
<dbReference type="InterPro" id="IPR015943">
    <property type="entry name" value="WD40/YVTN_repeat-like_dom_sf"/>
</dbReference>
<dbReference type="Gene3D" id="2.130.10.10">
    <property type="entry name" value="YVTN repeat-like/Quinoprotein amine dehydrogenase"/>
    <property type="match status" value="1"/>
</dbReference>
<dbReference type="InterPro" id="IPR036322">
    <property type="entry name" value="WD40_repeat_dom_sf"/>
</dbReference>
<dbReference type="PANTHER" id="PTHR19918:SF8">
    <property type="entry name" value="FI02843P"/>
    <property type="match status" value="1"/>
</dbReference>
<dbReference type="SMART" id="SM00320">
    <property type="entry name" value="WD40"/>
    <property type="match status" value="5"/>
</dbReference>
<keyword evidence="5" id="KW-0131">Cell cycle</keyword>
<dbReference type="GO" id="GO:0031145">
    <property type="term" value="P:anaphase-promoting complex-dependent catabolic process"/>
    <property type="evidence" value="ECO:0007669"/>
    <property type="project" value="TreeGrafter"/>
</dbReference>
<dbReference type="GO" id="GO:0051301">
    <property type="term" value="P:cell division"/>
    <property type="evidence" value="ECO:0007669"/>
    <property type="project" value="UniProtKB-KW"/>
</dbReference>
<keyword evidence="3" id="KW-0677">Repeat</keyword>
<feature type="region of interest" description="Disordered" evidence="7">
    <location>
        <begin position="1"/>
        <end position="29"/>
    </location>
</feature>
<evidence type="ECO:0000313" key="8">
    <source>
        <dbReference type="EMBL" id="KZT68068.1"/>
    </source>
</evidence>
<dbReference type="GO" id="GO:1905786">
    <property type="term" value="P:positive regulation of anaphase-promoting complex-dependent catabolic process"/>
    <property type="evidence" value="ECO:0007669"/>
    <property type="project" value="TreeGrafter"/>
</dbReference>
<evidence type="ECO:0000256" key="6">
    <source>
        <dbReference type="PROSITE-ProRule" id="PRU00221"/>
    </source>
</evidence>
<dbReference type="Pfam" id="PF00400">
    <property type="entry name" value="WD40"/>
    <property type="match status" value="1"/>
</dbReference>
<organism evidence="8 9">
    <name type="scientific">Daedalea quercina L-15889</name>
    <dbReference type="NCBI Taxonomy" id="1314783"/>
    <lineage>
        <taxon>Eukaryota</taxon>
        <taxon>Fungi</taxon>
        <taxon>Dikarya</taxon>
        <taxon>Basidiomycota</taxon>
        <taxon>Agaricomycotina</taxon>
        <taxon>Agaricomycetes</taxon>
        <taxon>Polyporales</taxon>
        <taxon>Fomitopsis</taxon>
    </lineage>
</organism>
<keyword evidence="2" id="KW-0132">Cell division</keyword>
<keyword evidence="4" id="KW-0498">Mitosis</keyword>
<reference evidence="8 9" key="1">
    <citation type="journal article" date="2016" name="Mol. Biol. Evol.">
        <title>Comparative Genomics of Early-Diverging Mushroom-Forming Fungi Provides Insights into the Origins of Lignocellulose Decay Capabilities.</title>
        <authorList>
            <person name="Nagy L.G."/>
            <person name="Riley R."/>
            <person name="Tritt A."/>
            <person name="Adam C."/>
            <person name="Daum C."/>
            <person name="Floudas D."/>
            <person name="Sun H."/>
            <person name="Yadav J.S."/>
            <person name="Pangilinan J."/>
            <person name="Larsson K.H."/>
            <person name="Matsuura K."/>
            <person name="Barry K."/>
            <person name="Labutti K."/>
            <person name="Kuo R."/>
            <person name="Ohm R.A."/>
            <person name="Bhattacharya S.S."/>
            <person name="Shirouzu T."/>
            <person name="Yoshinaga Y."/>
            <person name="Martin F.M."/>
            <person name="Grigoriev I.V."/>
            <person name="Hibbett D.S."/>
        </authorList>
    </citation>
    <scope>NUCLEOTIDE SEQUENCE [LARGE SCALE GENOMIC DNA]</scope>
    <source>
        <strain evidence="8 9">L-15889</strain>
    </source>
</reference>
<dbReference type="Proteomes" id="UP000076727">
    <property type="component" value="Unassembled WGS sequence"/>
</dbReference>
<dbReference type="GO" id="GO:0005680">
    <property type="term" value="C:anaphase-promoting complex"/>
    <property type="evidence" value="ECO:0007669"/>
    <property type="project" value="TreeGrafter"/>
</dbReference>
<dbReference type="EMBL" id="KV429070">
    <property type="protein sequence ID" value="KZT68068.1"/>
    <property type="molecule type" value="Genomic_DNA"/>
</dbReference>
<accession>A0A165PDD7</accession>
<feature type="repeat" description="WD" evidence="6">
    <location>
        <begin position="177"/>
        <end position="209"/>
    </location>
</feature>
<dbReference type="OrthoDB" id="10263272at2759"/>
<sequence>MTMESAIGLTRSHSVVERPSTPPPVPESAVTNLRSDKIVVDFSVAEEDWNARVCPVSWSETNYLVFGRGHRVHYKNLSANEAIGQLCKFREDQGNLRLVECAGKDSPNLVAVCSAQGYIQLWDLAAKKMVSKWTTKSAAAIQWNGSILTVGGERGSIRQFDTRVGDTVKMKEQAKKTMRHQSKISSLAWNIDGKFLASGDESGAVHIWDPRQQIAPLEVGEMIQRRKKIQHVGVITALAWCPWQPKTLATGDSAPDGSGMIRIWNVNGTVSSTHPDRLELDAQITSLHFSPHCKELLSTHGPGKTSPGHPSNHVDPNTLPETFVSSRIANSVLVHAFPSFRRLTTMTSAKTNVAGSILSPNGQRVVLAVPEESKLKIWDIWGKRKELKRTSSTSSLMSSYSIR</sequence>
<proteinExistence type="predicted"/>
<gene>
    <name evidence="8" type="ORF">DAEQUDRAFT_766645</name>
</gene>
<evidence type="ECO:0000256" key="7">
    <source>
        <dbReference type="SAM" id="MobiDB-lite"/>
    </source>
</evidence>
<dbReference type="GO" id="GO:1990757">
    <property type="term" value="F:ubiquitin ligase activator activity"/>
    <property type="evidence" value="ECO:0007669"/>
    <property type="project" value="TreeGrafter"/>
</dbReference>
<protein>
    <submittedName>
        <fullName evidence="8">WD40 repeat-like protein</fullName>
    </submittedName>
</protein>
<dbReference type="PROSITE" id="PS50082">
    <property type="entry name" value="WD_REPEATS_2"/>
    <property type="match status" value="1"/>
</dbReference>
<dbReference type="PROSITE" id="PS50294">
    <property type="entry name" value="WD_REPEATS_REGION"/>
    <property type="match status" value="1"/>
</dbReference>
<dbReference type="AlphaFoldDB" id="A0A165PDD7"/>
<keyword evidence="9" id="KW-1185">Reference proteome</keyword>
<dbReference type="InterPro" id="IPR033010">
    <property type="entry name" value="Cdc20/Fizzy"/>
</dbReference>
<name>A0A165PDD7_9APHY</name>
<dbReference type="SUPFAM" id="SSF50978">
    <property type="entry name" value="WD40 repeat-like"/>
    <property type="match status" value="1"/>
</dbReference>
<dbReference type="PANTHER" id="PTHR19918">
    <property type="entry name" value="CELL DIVISION CYCLE 20 CDC20 FIZZY -RELATED"/>
    <property type="match status" value="1"/>
</dbReference>
<dbReference type="GO" id="GO:0010997">
    <property type="term" value="F:anaphase-promoting complex binding"/>
    <property type="evidence" value="ECO:0007669"/>
    <property type="project" value="InterPro"/>
</dbReference>
<evidence type="ECO:0000256" key="4">
    <source>
        <dbReference type="ARBA" id="ARBA00022776"/>
    </source>
</evidence>
<evidence type="ECO:0000256" key="1">
    <source>
        <dbReference type="ARBA" id="ARBA00022574"/>
    </source>
</evidence>
<evidence type="ECO:0000256" key="5">
    <source>
        <dbReference type="ARBA" id="ARBA00023306"/>
    </source>
</evidence>
<dbReference type="InterPro" id="IPR001680">
    <property type="entry name" value="WD40_rpt"/>
</dbReference>
<evidence type="ECO:0000256" key="3">
    <source>
        <dbReference type="ARBA" id="ARBA00022737"/>
    </source>
</evidence>
<dbReference type="STRING" id="1314783.A0A165PDD7"/>
<evidence type="ECO:0000313" key="9">
    <source>
        <dbReference type="Proteomes" id="UP000076727"/>
    </source>
</evidence>
<keyword evidence="1 6" id="KW-0853">WD repeat</keyword>
<feature type="region of interest" description="Disordered" evidence="7">
    <location>
        <begin position="297"/>
        <end position="319"/>
    </location>
</feature>